<name>A0AAD5YP26_9AGAR</name>
<evidence type="ECO:0000313" key="3">
    <source>
        <dbReference type="Proteomes" id="UP001213000"/>
    </source>
</evidence>
<protein>
    <submittedName>
        <fullName evidence="2">Uncharacterized protein</fullName>
    </submittedName>
</protein>
<evidence type="ECO:0000313" key="2">
    <source>
        <dbReference type="EMBL" id="KAJ3559156.1"/>
    </source>
</evidence>
<feature type="compositionally biased region" description="Low complexity" evidence="1">
    <location>
        <begin position="14"/>
        <end position="38"/>
    </location>
</feature>
<feature type="region of interest" description="Disordered" evidence="1">
    <location>
        <begin position="1"/>
        <end position="68"/>
    </location>
</feature>
<feature type="region of interest" description="Disordered" evidence="1">
    <location>
        <begin position="413"/>
        <end position="464"/>
    </location>
</feature>
<dbReference type="AlphaFoldDB" id="A0AAD5YP26"/>
<evidence type="ECO:0000256" key="1">
    <source>
        <dbReference type="SAM" id="MobiDB-lite"/>
    </source>
</evidence>
<dbReference type="Pfam" id="PF20414">
    <property type="entry name" value="DUF6698"/>
    <property type="match status" value="1"/>
</dbReference>
<keyword evidence="3" id="KW-1185">Reference proteome</keyword>
<reference evidence="2" key="1">
    <citation type="submission" date="2022-07" db="EMBL/GenBank/DDBJ databases">
        <title>Genome Sequence of Leucocoprinus birnbaumii.</title>
        <authorList>
            <person name="Buettner E."/>
        </authorList>
    </citation>
    <scope>NUCLEOTIDE SEQUENCE</scope>
    <source>
        <strain evidence="2">VT141</strain>
    </source>
</reference>
<comment type="caution">
    <text evidence="2">The sequence shown here is derived from an EMBL/GenBank/DDBJ whole genome shotgun (WGS) entry which is preliminary data.</text>
</comment>
<dbReference type="EMBL" id="JANIEX010001333">
    <property type="protein sequence ID" value="KAJ3559156.1"/>
    <property type="molecule type" value="Genomic_DNA"/>
</dbReference>
<dbReference type="InterPro" id="IPR046521">
    <property type="entry name" value="DUF6698"/>
</dbReference>
<organism evidence="2 3">
    <name type="scientific">Leucocoprinus birnbaumii</name>
    <dbReference type="NCBI Taxonomy" id="56174"/>
    <lineage>
        <taxon>Eukaryota</taxon>
        <taxon>Fungi</taxon>
        <taxon>Dikarya</taxon>
        <taxon>Basidiomycota</taxon>
        <taxon>Agaricomycotina</taxon>
        <taxon>Agaricomycetes</taxon>
        <taxon>Agaricomycetidae</taxon>
        <taxon>Agaricales</taxon>
        <taxon>Agaricineae</taxon>
        <taxon>Agaricaceae</taxon>
        <taxon>Leucocoprinus</taxon>
    </lineage>
</organism>
<dbReference type="Proteomes" id="UP001213000">
    <property type="component" value="Unassembled WGS sequence"/>
</dbReference>
<feature type="compositionally biased region" description="Basic and acidic residues" evidence="1">
    <location>
        <begin position="455"/>
        <end position="464"/>
    </location>
</feature>
<gene>
    <name evidence="2" type="ORF">NP233_g11336</name>
</gene>
<accession>A0AAD5YP26</accession>
<sequence>MPKDAAQKGSNRYSSLSQSQRHSQSAGRHNTSPSTSSKSESDELSDSESSSEKNSRSRQMPVSAHNPIQTFNRAVKKANGQKKIHHNGSLILKHLMRLAHWIARSLSPFVSFDNIWLIGLTFYAHENGLSCQTVVEDASVGLVISHSEGFTIDAENEDVQLCVEIFTRINEVIPHADTVCRSLLEKPSRRQALVKLMDKLRGNACSSDTHMLKTKGLEFAERVVPGGKFDPPINSQSPKETSWGFNHVQLGGFLVPAKDCKKYDKNPQAYIARINNGELLLTHDLLPSYLYKSGTCNAKKLYAGLFEGPIVIYVYKAIFTGTSSAASIDFIRTGTRICQAQKNGLWSVTPDSLAYACVHAHFMLSSAKEWRLDPPGFSKIKYFELLTKILHDGNEKWSKNLFGRLNVKIFGSHEGAPPPAPAPKKGASDADALLRQLNDESFDPDYNSDGMGGDSKGEIDELED</sequence>
<proteinExistence type="predicted"/>